<evidence type="ECO:0000313" key="2">
    <source>
        <dbReference type="Proteomes" id="UP001163846"/>
    </source>
</evidence>
<protein>
    <submittedName>
        <fullName evidence="1">Uncharacterized protein</fullName>
    </submittedName>
</protein>
<sequence length="449" mass="51049">MYQGTNANLEEDHYTMSKLFRPLETLLVHLSRWRNVYLDFSDLPPNAQFAPYVPSENLMLEKFAMRTFKFHPRFASYELISTYMDWISSLAEYSPALRDFASYGTGHISRLSGFNSFYSVPWKSLTTLKLEHVSETLALYILQRSSSLIFCDLTGLAHYPDWIPDLQHAAPQLREEIVLPKLRALSVTAEQDIDRFWGHLILPNLEELEIWMLSSARQWHQGEELVQFLRRSGSVAVVDSDMVTPTSFLTHGSLTSTRGPPISRLVLRNCNMRSRLASVARLLSDSLRDLRVIDTAMLDDAFMELLTFPERIIEQIVAPTAQSNMEQSMERKETALCPRLEQLTLRRCITASDGRTSQMIQSRVLLPVADSSHGGDDESDLGVCKLRSVRLEFSNPDHAEDVDLLREMYKAGLDGEVVMQKGVLLSYKKVKSGKMSAHVPVLDKPSSWA</sequence>
<proteinExistence type="predicted"/>
<evidence type="ECO:0000313" key="1">
    <source>
        <dbReference type="EMBL" id="KAJ3843008.1"/>
    </source>
</evidence>
<comment type="caution">
    <text evidence="1">The sequence shown here is derived from an EMBL/GenBank/DDBJ whole genome shotgun (WGS) entry which is preliminary data.</text>
</comment>
<dbReference type="EMBL" id="MU805988">
    <property type="protein sequence ID" value="KAJ3843008.1"/>
    <property type="molecule type" value="Genomic_DNA"/>
</dbReference>
<dbReference type="Proteomes" id="UP001163846">
    <property type="component" value="Unassembled WGS sequence"/>
</dbReference>
<reference evidence="1" key="1">
    <citation type="submission" date="2022-08" db="EMBL/GenBank/DDBJ databases">
        <authorList>
            <consortium name="DOE Joint Genome Institute"/>
            <person name="Min B."/>
            <person name="Riley R."/>
            <person name="Sierra-Patev S."/>
            <person name="Naranjo-Ortiz M."/>
            <person name="Looney B."/>
            <person name="Konkel Z."/>
            <person name="Slot J.C."/>
            <person name="Sakamoto Y."/>
            <person name="Steenwyk J.L."/>
            <person name="Rokas A."/>
            <person name="Carro J."/>
            <person name="Camarero S."/>
            <person name="Ferreira P."/>
            <person name="Molpeceres G."/>
            <person name="Ruiz-Duenas F.J."/>
            <person name="Serrano A."/>
            <person name="Henrissat B."/>
            <person name="Drula E."/>
            <person name="Hughes K.W."/>
            <person name="Mata J.L."/>
            <person name="Ishikawa N.K."/>
            <person name="Vargas-Isla R."/>
            <person name="Ushijima S."/>
            <person name="Smith C.A."/>
            <person name="Ahrendt S."/>
            <person name="Andreopoulos W."/>
            <person name="He G."/>
            <person name="Labutti K."/>
            <person name="Lipzen A."/>
            <person name="Ng V."/>
            <person name="Sandor L."/>
            <person name="Barry K."/>
            <person name="Martinez A.T."/>
            <person name="Xiao Y."/>
            <person name="Gibbons J.G."/>
            <person name="Terashima K."/>
            <person name="Hibbett D.S."/>
            <person name="Grigoriev I.V."/>
        </authorList>
    </citation>
    <scope>NUCLEOTIDE SEQUENCE</scope>
    <source>
        <strain evidence="1">TFB9207</strain>
    </source>
</reference>
<dbReference type="AlphaFoldDB" id="A0AA38PHF6"/>
<organism evidence="1 2">
    <name type="scientific">Lentinula raphanica</name>
    <dbReference type="NCBI Taxonomy" id="153919"/>
    <lineage>
        <taxon>Eukaryota</taxon>
        <taxon>Fungi</taxon>
        <taxon>Dikarya</taxon>
        <taxon>Basidiomycota</taxon>
        <taxon>Agaricomycotina</taxon>
        <taxon>Agaricomycetes</taxon>
        <taxon>Agaricomycetidae</taxon>
        <taxon>Agaricales</taxon>
        <taxon>Marasmiineae</taxon>
        <taxon>Omphalotaceae</taxon>
        <taxon>Lentinula</taxon>
    </lineage>
</organism>
<keyword evidence="2" id="KW-1185">Reference proteome</keyword>
<accession>A0AA38PHF6</accession>
<gene>
    <name evidence="1" type="ORF">F5878DRAFT_657131</name>
</gene>
<name>A0AA38PHF6_9AGAR</name>